<evidence type="ECO:0000313" key="2">
    <source>
        <dbReference type="EMBL" id="MCG7509194.1"/>
    </source>
</evidence>
<dbReference type="Gene3D" id="1.10.260.40">
    <property type="entry name" value="lambda repressor-like DNA-binding domains"/>
    <property type="match status" value="1"/>
</dbReference>
<keyword evidence="3" id="KW-1185">Reference proteome</keyword>
<feature type="domain" description="HTH cro/C1-type" evidence="1">
    <location>
        <begin position="12"/>
        <end position="48"/>
    </location>
</feature>
<name>A0ABS9QP26_9HYPH</name>
<protein>
    <submittedName>
        <fullName evidence="2">Helix-turn-helix domain-containing protein</fullName>
    </submittedName>
</protein>
<dbReference type="RefSeq" id="WP_239370689.1">
    <property type="nucleotide sequence ID" value="NZ_JAKREW010000077.1"/>
</dbReference>
<proteinExistence type="predicted"/>
<comment type="caution">
    <text evidence="2">The sequence shown here is derived from an EMBL/GenBank/DDBJ whole genome shotgun (WGS) entry which is preliminary data.</text>
</comment>
<gene>
    <name evidence="2" type="ORF">L4923_29585</name>
</gene>
<dbReference type="EMBL" id="JAKREW010000077">
    <property type="protein sequence ID" value="MCG7509194.1"/>
    <property type="molecule type" value="Genomic_DNA"/>
</dbReference>
<dbReference type="Pfam" id="PF01381">
    <property type="entry name" value="HTH_3"/>
    <property type="match status" value="1"/>
</dbReference>
<reference evidence="2 3" key="1">
    <citation type="submission" date="2022-02" db="EMBL/GenBank/DDBJ databases">
        <title>Draft genome sequence of Mezorhizobium retamae strain IRAMC:0171 isolated from Retama raetam nodules.</title>
        <authorList>
            <person name="Bengaied R."/>
            <person name="Sbissi I."/>
            <person name="Huber K."/>
            <person name="Ghodbane F."/>
            <person name="Nouioui I."/>
            <person name="Tarhouni M."/>
            <person name="Gtari M."/>
        </authorList>
    </citation>
    <scope>NUCLEOTIDE SEQUENCE [LARGE SCALE GENOMIC DNA]</scope>
    <source>
        <strain evidence="2 3">IRAMC:0171</strain>
    </source>
</reference>
<dbReference type="SUPFAM" id="SSF47413">
    <property type="entry name" value="lambda repressor-like DNA-binding domains"/>
    <property type="match status" value="1"/>
</dbReference>
<evidence type="ECO:0000313" key="3">
    <source>
        <dbReference type="Proteomes" id="UP001201701"/>
    </source>
</evidence>
<evidence type="ECO:0000259" key="1">
    <source>
        <dbReference type="PROSITE" id="PS50943"/>
    </source>
</evidence>
<dbReference type="InterPro" id="IPR001387">
    <property type="entry name" value="Cro/C1-type_HTH"/>
</dbReference>
<organism evidence="2 3">
    <name type="scientific">Mesorhizobium retamae</name>
    <dbReference type="NCBI Taxonomy" id="2912854"/>
    <lineage>
        <taxon>Bacteria</taxon>
        <taxon>Pseudomonadati</taxon>
        <taxon>Pseudomonadota</taxon>
        <taxon>Alphaproteobacteria</taxon>
        <taxon>Hyphomicrobiales</taxon>
        <taxon>Phyllobacteriaceae</taxon>
        <taxon>Mesorhizobium</taxon>
    </lineage>
</organism>
<dbReference type="PROSITE" id="PS50943">
    <property type="entry name" value="HTH_CROC1"/>
    <property type="match status" value="1"/>
</dbReference>
<dbReference type="InterPro" id="IPR010982">
    <property type="entry name" value="Lambda_DNA-bd_dom_sf"/>
</dbReference>
<dbReference type="Proteomes" id="UP001201701">
    <property type="component" value="Unassembled WGS sequence"/>
</dbReference>
<accession>A0ABS9QP26</accession>
<sequence length="102" mass="11438">MANANHTLIDEIVRIMADRKITQAKVAEACGCSQSYLSKLLKKHNNVSPGLESRLTRWVTAQRESGDDLDADLESQIRRLLATKRTTKRNIIHILRGLADLA</sequence>
<dbReference type="CDD" id="cd00093">
    <property type="entry name" value="HTH_XRE"/>
    <property type="match status" value="1"/>
</dbReference>